<gene>
    <name evidence="5" type="primary">fmt</name>
    <name evidence="8" type="ORF">H8706_02120</name>
</gene>
<keyword evidence="9" id="KW-1185">Reference proteome</keyword>
<evidence type="ECO:0000256" key="5">
    <source>
        <dbReference type="HAMAP-Rule" id="MF_00182"/>
    </source>
</evidence>
<dbReference type="Pfam" id="PF02911">
    <property type="entry name" value="Formyl_trans_C"/>
    <property type="match status" value="1"/>
</dbReference>
<evidence type="ECO:0000256" key="2">
    <source>
        <dbReference type="ARBA" id="ARBA00012261"/>
    </source>
</evidence>
<dbReference type="AlphaFoldDB" id="A0A926F4M9"/>
<dbReference type="GO" id="GO:0005829">
    <property type="term" value="C:cytosol"/>
    <property type="evidence" value="ECO:0007669"/>
    <property type="project" value="TreeGrafter"/>
</dbReference>
<dbReference type="Pfam" id="PF00551">
    <property type="entry name" value="Formyl_trans_N"/>
    <property type="match status" value="1"/>
</dbReference>
<dbReference type="SUPFAM" id="SSF53328">
    <property type="entry name" value="Formyltransferase"/>
    <property type="match status" value="1"/>
</dbReference>
<sequence>MKIMFMGTPDFAAASLDALVSGGYDVASVVTQPDKKKGRGHKMSHTPVYEYAKAHEIEIFQPENLKKENFEEILNLQNPDIIVVAAYGKILPEYVLNYPKYGCINVHASLLPKYRGAAPIQRCIIDGEKKTGVTIMYMEKGLDTGDMLISDEVEITDDDNFETLHDKLAEVGKNVLLKALKMLENGTAKREKQDDSKTCYAHMIDKQTAKIDFSKSVRDVFNLTRGLYPYPKAQTVYDGKMMKICVSKPTDEKSGGVFGEIMRVERNSFFVSCADCLLEVLKIQTEGKREMTVADYLKGNTIEKGKILGV</sequence>
<protein>
    <recommendedName>
        <fullName evidence="2 5">Methionyl-tRNA formyltransferase</fullName>
        <ecNumber evidence="2 5">2.1.2.9</ecNumber>
    </recommendedName>
</protein>
<feature type="domain" description="Formyl transferase C-terminal" evidence="7">
    <location>
        <begin position="204"/>
        <end position="300"/>
    </location>
</feature>
<dbReference type="CDD" id="cd08646">
    <property type="entry name" value="FMT_core_Met-tRNA-FMT_N"/>
    <property type="match status" value="1"/>
</dbReference>
<dbReference type="InterPro" id="IPR005793">
    <property type="entry name" value="Formyl_trans_C"/>
</dbReference>
<dbReference type="GO" id="GO:0004479">
    <property type="term" value="F:methionyl-tRNA formyltransferase activity"/>
    <property type="evidence" value="ECO:0007669"/>
    <property type="project" value="UniProtKB-UniRule"/>
</dbReference>
<dbReference type="EMBL" id="JACRTE010000002">
    <property type="protein sequence ID" value="MBC8595668.1"/>
    <property type="molecule type" value="Genomic_DNA"/>
</dbReference>
<dbReference type="NCBIfam" id="TIGR00460">
    <property type="entry name" value="fmt"/>
    <property type="match status" value="1"/>
</dbReference>
<dbReference type="InterPro" id="IPR001555">
    <property type="entry name" value="GART_AS"/>
</dbReference>
<dbReference type="Proteomes" id="UP000647416">
    <property type="component" value="Unassembled WGS sequence"/>
</dbReference>
<dbReference type="PANTHER" id="PTHR11138">
    <property type="entry name" value="METHIONYL-TRNA FORMYLTRANSFERASE"/>
    <property type="match status" value="1"/>
</dbReference>
<organism evidence="8 9">
    <name type="scientific">Qingrenia yutianensis</name>
    <dbReference type="NCBI Taxonomy" id="2763676"/>
    <lineage>
        <taxon>Bacteria</taxon>
        <taxon>Bacillati</taxon>
        <taxon>Bacillota</taxon>
        <taxon>Clostridia</taxon>
        <taxon>Eubacteriales</taxon>
        <taxon>Oscillospiraceae</taxon>
        <taxon>Qingrenia</taxon>
    </lineage>
</organism>
<dbReference type="FunFam" id="3.40.50.12230:FF:000001">
    <property type="entry name" value="Methionyl-tRNA formyltransferase"/>
    <property type="match status" value="1"/>
</dbReference>
<dbReference type="HAMAP" id="MF_00182">
    <property type="entry name" value="Formyl_trans"/>
    <property type="match status" value="1"/>
</dbReference>
<dbReference type="InterPro" id="IPR011034">
    <property type="entry name" value="Formyl_transferase-like_C_sf"/>
</dbReference>
<evidence type="ECO:0000259" key="7">
    <source>
        <dbReference type="Pfam" id="PF02911"/>
    </source>
</evidence>
<name>A0A926F4M9_9FIRM</name>
<evidence type="ECO:0000259" key="6">
    <source>
        <dbReference type="Pfam" id="PF00551"/>
    </source>
</evidence>
<proteinExistence type="inferred from homology"/>
<evidence type="ECO:0000313" key="8">
    <source>
        <dbReference type="EMBL" id="MBC8595668.1"/>
    </source>
</evidence>
<dbReference type="PROSITE" id="PS00373">
    <property type="entry name" value="GART"/>
    <property type="match status" value="1"/>
</dbReference>
<reference evidence="8" key="1">
    <citation type="submission" date="2020-08" db="EMBL/GenBank/DDBJ databases">
        <title>Genome public.</title>
        <authorList>
            <person name="Liu C."/>
            <person name="Sun Q."/>
        </authorList>
    </citation>
    <scope>NUCLEOTIDE SEQUENCE</scope>
    <source>
        <strain evidence="8">NSJ-50</strain>
    </source>
</reference>
<dbReference type="Gene3D" id="3.40.50.12230">
    <property type="match status" value="1"/>
</dbReference>
<feature type="binding site" evidence="5">
    <location>
        <begin position="109"/>
        <end position="112"/>
    </location>
    <ligand>
        <name>(6S)-5,6,7,8-tetrahydrofolate</name>
        <dbReference type="ChEBI" id="CHEBI:57453"/>
    </ligand>
</feature>
<feature type="domain" description="Formyl transferase N-terminal" evidence="6">
    <location>
        <begin position="1"/>
        <end position="180"/>
    </location>
</feature>
<keyword evidence="4 5" id="KW-0648">Protein biosynthesis</keyword>
<dbReference type="InterPro" id="IPR041711">
    <property type="entry name" value="Met-tRNA-FMT_N"/>
</dbReference>
<dbReference type="InterPro" id="IPR002376">
    <property type="entry name" value="Formyl_transf_N"/>
</dbReference>
<dbReference type="InterPro" id="IPR044135">
    <property type="entry name" value="Met-tRNA-FMT_C"/>
</dbReference>
<evidence type="ECO:0000256" key="3">
    <source>
        <dbReference type="ARBA" id="ARBA00022679"/>
    </source>
</evidence>
<comment type="catalytic activity">
    <reaction evidence="5">
        <text>L-methionyl-tRNA(fMet) + (6R)-10-formyltetrahydrofolate = N-formyl-L-methionyl-tRNA(fMet) + (6S)-5,6,7,8-tetrahydrofolate + H(+)</text>
        <dbReference type="Rhea" id="RHEA:24380"/>
        <dbReference type="Rhea" id="RHEA-COMP:9952"/>
        <dbReference type="Rhea" id="RHEA-COMP:9953"/>
        <dbReference type="ChEBI" id="CHEBI:15378"/>
        <dbReference type="ChEBI" id="CHEBI:57453"/>
        <dbReference type="ChEBI" id="CHEBI:78530"/>
        <dbReference type="ChEBI" id="CHEBI:78844"/>
        <dbReference type="ChEBI" id="CHEBI:195366"/>
        <dbReference type="EC" id="2.1.2.9"/>
    </reaction>
</comment>
<evidence type="ECO:0000256" key="4">
    <source>
        <dbReference type="ARBA" id="ARBA00022917"/>
    </source>
</evidence>
<evidence type="ECO:0000313" key="9">
    <source>
        <dbReference type="Proteomes" id="UP000647416"/>
    </source>
</evidence>
<dbReference type="InterPro" id="IPR036477">
    <property type="entry name" value="Formyl_transf_N_sf"/>
</dbReference>
<comment type="caution">
    <text evidence="8">The sequence shown here is derived from an EMBL/GenBank/DDBJ whole genome shotgun (WGS) entry which is preliminary data.</text>
</comment>
<comment type="function">
    <text evidence="5">Attaches a formyl group to the free amino group of methionyl-tRNA(fMet). The formyl group appears to play a dual role in the initiator identity of N-formylmethionyl-tRNA by promoting its recognition by IF2 and preventing the misappropriation of this tRNA by the elongation apparatus.</text>
</comment>
<accession>A0A926F4M9</accession>
<keyword evidence="3 5" id="KW-0808">Transferase</keyword>
<dbReference type="InterPro" id="IPR005794">
    <property type="entry name" value="Fmt"/>
</dbReference>
<dbReference type="PANTHER" id="PTHR11138:SF5">
    <property type="entry name" value="METHIONYL-TRNA FORMYLTRANSFERASE, MITOCHONDRIAL"/>
    <property type="match status" value="1"/>
</dbReference>
<dbReference type="EC" id="2.1.2.9" evidence="2 5"/>
<comment type="similarity">
    <text evidence="1 5">Belongs to the Fmt family.</text>
</comment>
<evidence type="ECO:0000256" key="1">
    <source>
        <dbReference type="ARBA" id="ARBA00010699"/>
    </source>
</evidence>
<dbReference type="SUPFAM" id="SSF50486">
    <property type="entry name" value="FMT C-terminal domain-like"/>
    <property type="match status" value="1"/>
</dbReference>
<dbReference type="CDD" id="cd08704">
    <property type="entry name" value="Met_tRNA_FMT_C"/>
    <property type="match status" value="1"/>
</dbReference>